<keyword evidence="2" id="KW-1185">Reference proteome</keyword>
<evidence type="ECO:0000313" key="2">
    <source>
        <dbReference type="Proteomes" id="UP001570417"/>
    </source>
</evidence>
<sequence length="149" mass="15237">MSFWKMLGGAAIGVGAIAAAPFTGGGSLLGAATLAGSLAGSATVAVAAEKRGAEARLNDVDDYFNLIIAMEAVGLSCAACDGEIADEERAEIDEFINEIMGSALPAHIKSKIDGIANNPPNITTSFEYASKASPESMGFFEEIIAPSYT</sequence>
<dbReference type="Proteomes" id="UP001570417">
    <property type="component" value="Unassembled WGS sequence"/>
</dbReference>
<proteinExistence type="predicted"/>
<organism evidence="1 2">
    <name type="scientific">Vibrio gallaecicus</name>
    <dbReference type="NCBI Taxonomy" id="552386"/>
    <lineage>
        <taxon>Bacteria</taxon>
        <taxon>Pseudomonadati</taxon>
        <taxon>Pseudomonadota</taxon>
        <taxon>Gammaproteobacteria</taxon>
        <taxon>Vibrionales</taxon>
        <taxon>Vibrionaceae</taxon>
        <taxon>Vibrio</taxon>
    </lineage>
</organism>
<gene>
    <name evidence="1" type="ORF">AB4566_19585</name>
</gene>
<accession>A0ABV4NGM5</accession>
<protein>
    <recommendedName>
        <fullName evidence="3">TerB family tellurite resistance protein</fullName>
    </recommendedName>
</protein>
<reference evidence="1 2" key="1">
    <citation type="journal article" date="2024" name="ISME J.">
        <title>Tailless and filamentous prophages are predominant in marine Vibrio.</title>
        <authorList>
            <person name="Steensen K."/>
            <person name="Seneca J."/>
            <person name="Bartlau N."/>
            <person name="Yu X.A."/>
            <person name="Hussain F.A."/>
            <person name="Polz M.F."/>
        </authorList>
    </citation>
    <scope>NUCLEOTIDE SEQUENCE [LARGE SCALE GENOMIC DNA]</scope>
    <source>
        <strain evidence="1 2">10N.222.51.A1</strain>
    </source>
</reference>
<evidence type="ECO:0008006" key="3">
    <source>
        <dbReference type="Google" id="ProtNLM"/>
    </source>
</evidence>
<comment type="caution">
    <text evidence="1">The sequence shown here is derived from an EMBL/GenBank/DDBJ whole genome shotgun (WGS) entry which is preliminary data.</text>
</comment>
<name>A0ABV4NGM5_9VIBR</name>
<dbReference type="EMBL" id="JBFRUW010000084">
    <property type="protein sequence ID" value="MFA0570473.1"/>
    <property type="molecule type" value="Genomic_DNA"/>
</dbReference>
<dbReference type="RefSeq" id="WP_372267964.1">
    <property type="nucleotide sequence ID" value="NZ_JBFRUW010000084.1"/>
</dbReference>
<evidence type="ECO:0000313" key="1">
    <source>
        <dbReference type="EMBL" id="MFA0570473.1"/>
    </source>
</evidence>